<evidence type="ECO:0000256" key="1">
    <source>
        <dbReference type="ARBA" id="ARBA00002663"/>
    </source>
</evidence>
<dbReference type="InterPro" id="IPR000100">
    <property type="entry name" value="RNase_P"/>
</dbReference>
<keyword evidence="9" id="KW-1185">Reference proteome</keyword>
<organism evidence="8 9">
    <name type="scientific">Mariprofundus ferrinatatus</name>
    <dbReference type="NCBI Taxonomy" id="1921087"/>
    <lineage>
        <taxon>Bacteria</taxon>
        <taxon>Pseudomonadati</taxon>
        <taxon>Pseudomonadota</taxon>
        <taxon>Candidatius Mariprofundia</taxon>
        <taxon>Mariprofundales</taxon>
        <taxon>Mariprofundaceae</taxon>
        <taxon>Mariprofundus</taxon>
    </lineage>
</organism>
<dbReference type="Gene3D" id="3.30.230.10">
    <property type="match status" value="1"/>
</dbReference>
<evidence type="ECO:0000256" key="4">
    <source>
        <dbReference type="ARBA" id="ARBA00022759"/>
    </source>
</evidence>
<dbReference type="PANTHER" id="PTHR33992:SF1">
    <property type="entry name" value="RIBONUCLEASE P PROTEIN COMPONENT"/>
    <property type="match status" value="1"/>
</dbReference>
<evidence type="ECO:0000313" key="9">
    <source>
        <dbReference type="Proteomes" id="UP000231637"/>
    </source>
</evidence>
<sequence length="90" mass="10213">MRKGKRINVGGIRLAYRFNGSGKSRLGLAVSRKFGNAVQRNRLKRQLREQFRRSDCSSLGVDLLVIPTVNVDRMVDAIHDFSEALAKIRQ</sequence>
<protein>
    <recommendedName>
        <fullName evidence="7">Ribonuclease P protein component</fullName>
        <ecNumber evidence="7">3.1.26.5</ecNumber>
    </recommendedName>
</protein>
<evidence type="ECO:0000256" key="3">
    <source>
        <dbReference type="ARBA" id="ARBA00022722"/>
    </source>
</evidence>
<dbReference type="InterPro" id="IPR014721">
    <property type="entry name" value="Ribsml_uS5_D2-typ_fold_subgr"/>
</dbReference>
<keyword evidence="2" id="KW-0819">tRNA processing</keyword>
<keyword evidence="5 8" id="KW-0378">Hydrolase</keyword>
<evidence type="ECO:0000256" key="7">
    <source>
        <dbReference type="NCBIfam" id="TIGR00188"/>
    </source>
</evidence>
<dbReference type="AlphaFoldDB" id="A0A2K8LFR7"/>
<comment type="function">
    <text evidence="1">RNaseP catalyzes the removal of the 5'-leader sequence from pre-tRNA to produce the mature 5'-terminus. It can also cleave other RNA substrates such as 4.5S RNA. The protein component plays an auxiliary but essential role in vivo by binding to the 5'-leader sequence and broadening the substrate specificity of the ribozyme.</text>
</comment>
<proteinExistence type="predicted"/>
<evidence type="ECO:0000256" key="6">
    <source>
        <dbReference type="ARBA" id="ARBA00022884"/>
    </source>
</evidence>
<evidence type="ECO:0000256" key="2">
    <source>
        <dbReference type="ARBA" id="ARBA00022694"/>
    </source>
</evidence>
<dbReference type="OrthoDB" id="9810867at2"/>
<dbReference type="SUPFAM" id="SSF54211">
    <property type="entry name" value="Ribosomal protein S5 domain 2-like"/>
    <property type="match status" value="1"/>
</dbReference>
<dbReference type="InterPro" id="IPR020568">
    <property type="entry name" value="Ribosomal_Su5_D2-typ_SF"/>
</dbReference>
<reference evidence="8 9" key="1">
    <citation type="submission" date="2016-12" db="EMBL/GenBank/DDBJ databases">
        <title>Isolation and genomic insights into novel planktonic Zetaproteobacteria from stratified waters of the Chesapeake Bay.</title>
        <authorList>
            <person name="McAllister S.M."/>
            <person name="Kato S."/>
            <person name="Chan C.S."/>
            <person name="Chiu B.K."/>
            <person name="Field E.K."/>
        </authorList>
    </citation>
    <scope>NUCLEOTIDE SEQUENCE [LARGE SCALE GENOMIC DNA]</scope>
    <source>
        <strain evidence="8 9">CP-8</strain>
    </source>
</reference>
<gene>
    <name evidence="8" type="ORF">Ga0123462_2287</name>
</gene>
<dbReference type="GO" id="GO:0000049">
    <property type="term" value="F:tRNA binding"/>
    <property type="evidence" value="ECO:0007669"/>
    <property type="project" value="InterPro"/>
</dbReference>
<evidence type="ECO:0000313" key="8">
    <source>
        <dbReference type="EMBL" id="ATX83116.1"/>
    </source>
</evidence>
<dbReference type="NCBIfam" id="TIGR00188">
    <property type="entry name" value="rnpA"/>
    <property type="match status" value="1"/>
</dbReference>
<dbReference type="GO" id="GO:0030677">
    <property type="term" value="C:ribonuclease P complex"/>
    <property type="evidence" value="ECO:0007669"/>
    <property type="project" value="TreeGrafter"/>
</dbReference>
<keyword evidence="6" id="KW-0694">RNA-binding</keyword>
<accession>A0A2K8LFR7</accession>
<dbReference type="GO" id="GO:0042781">
    <property type="term" value="F:3'-tRNA processing endoribonuclease activity"/>
    <property type="evidence" value="ECO:0007669"/>
    <property type="project" value="TreeGrafter"/>
</dbReference>
<dbReference type="KEGG" id="mfn:Ga0123462_2287"/>
<keyword evidence="3" id="KW-0540">Nuclease</keyword>
<dbReference type="EC" id="3.1.26.5" evidence="7"/>
<dbReference type="PANTHER" id="PTHR33992">
    <property type="entry name" value="RIBONUCLEASE P PROTEIN COMPONENT"/>
    <property type="match status" value="1"/>
</dbReference>
<dbReference type="PROSITE" id="PS00648">
    <property type="entry name" value="RIBONUCLEASE_P"/>
    <property type="match status" value="1"/>
</dbReference>
<dbReference type="GO" id="GO:0004526">
    <property type="term" value="F:ribonuclease P activity"/>
    <property type="evidence" value="ECO:0007669"/>
    <property type="project" value="UniProtKB-UniRule"/>
</dbReference>
<keyword evidence="4" id="KW-0255">Endonuclease</keyword>
<dbReference type="EMBL" id="CP018800">
    <property type="protein sequence ID" value="ATX83116.1"/>
    <property type="molecule type" value="Genomic_DNA"/>
</dbReference>
<evidence type="ECO:0000256" key="5">
    <source>
        <dbReference type="ARBA" id="ARBA00022801"/>
    </source>
</evidence>
<dbReference type="Pfam" id="PF00825">
    <property type="entry name" value="Ribonuclease_P"/>
    <property type="match status" value="1"/>
</dbReference>
<dbReference type="InterPro" id="IPR020539">
    <property type="entry name" value="RNase_P_CS"/>
</dbReference>
<name>A0A2K8LFR7_9PROT</name>
<dbReference type="Proteomes" id="UP000231637">
    <property type="component" value="Chromosome"/>
</dbReference>